<evidence type="ECO:0000313" key="2">
    <source>
        <dbReference type="EMBL" id="OLQ02514.1"/>
    </source>
</evidence>
<keyword evidence="2" id="KW-0808">Transferase</keyword>
<dbReference type="OrthoDB" id="416649at2759"/>
<dbReference type="Gene3D" id="2.170.270.10">
    <property type="entry name" value="SET domain"/>
    <property type="match status" value="1"/>
</dbReference>
<feature type="region of interest" description="Disordered" evidence="1">
    <location>
        <begin position="881"/>
        <end position="927"/>
    </location>
</feature>
<feature type="compositionally biased region" description="Pro residues" evidence="1">
    <location>
        <begin position="898"/>
        <end position="912"/>
    </location>
</feature>
<evidence type="ECO:0000256" key="1">
    <source>
        <dbReference type="SAM" id="MobiDB-lite"/>
    </source>
</evidence>
<organism evidence="2 3">
    <name type="scientific">Symbiodinium microadriaticum</name>
    <name type="common">Dinoflagellate</name>
    <name type="synonym">Zooxanthella microadriatica</name>
    <dbReference type="NCBI Taxonomy" id="2951"/>
    <lineage>
        <taxon>Eukaryota</taxon>
        <taxon>Sar</taxon>
        <taxon>Alveolata</taxon>
        <taxon>Dinophyceae</taxon>
        <taxon>Suessiales</taxon>
        <taxon>Symbiodiniaceae</taxon>
        <taxon>Symbiodinium</taxon>
    </lineage>
</organism>
<sequence>MLCCTTLGEEPHRLLPYRMFAGMSAKIVPQGSLSGAFATLDITGEGEVRLPGFRAALLQFGDLNLTDEQVNKLWKIAQALGGCKDEAMDFMSFKTVFGPSAVEAPGDAGDGEEEAARAAKRDPGPSLEESCFHLYRLQRTEVLRAAIFRSAPEVFLPLELLAAAVREAAPELSDDEVSQVCRLAFVVDRGSKLPCQAPAMCTEIDWDRVWQEDFSAVKEFFHACLEVRSSPESGRGVWAAGPLRVGELLVAERALGVAPEAELGPTLAKMQSDLAPLDWKRLNLMCDGEELPTFADAVPLPAWPSQAYPLCPEQYSPEHAISVRRMSRIVDLNAYRCASPVSEYAFMDGEPQRSEQERHESYGVFPLASLFNHACTPNMSKVLLKDWVLLRAAREIEAGEELTQFYCDIRMPVEMRQKELQDLFGFLCGCQRCRFELLLQKTEQDLEPWRRLYSSEVPGFHQKLGPIQVSQLEGLVSEAETAARRAFKSLEREQSDAAESWLLWPLVPAFQQLAARLRLDGRRAESMEFWKRAESFARAVVPLSNIHLHIHAEMLLTKCSKELLEESLRMVAAAFGGGSAVWQRLFGFRMTREVAELADVCSSSLMPEPSPIHYQWARSANGTSELLTLWSTAFERQSEIVVDVSPEAVIVSAPGALQLTVRCHFKARVDSILTKFSKRRRCLTLHIPMEPDSASEKSQRRSLCTPSTHKLPQKGGMLHGEDAYSYGHLLERLENDKKDFHPLNLRERGPAADMCRYIDQRLQAQGFVSLASAMQDAEVLRADILLDRLLNYLPQPIRQEDQRVVENMLRLGRPLRDGMLDAAEFCQRFELLARNGAVAGREPVAPVSPSRSARDARLQLREKVRLPSAWLACPRSWASRMLGRNRGRPQGPASREPPVAPPPAPPDGPPGPSEDATQRPAGDGRAQ</sequence>
<accession>A0A1Q9E501</accession>
<keyword evidence="3" id="KW-1185">Reference proteome</keyword>
<feature type="region of interest" description="Disordered" evidence="1">
    <location>
        <begin position="103"/>
        <end position="126"/>
    </location>
</feature>
<dbReference type="Proteomes" id="UP000186817">
    <property type="component" value="Unassembled WGS sequence"/>
</dbReference>
<dbReference type="GO" id="GO:0032259">
    <property type="term" value="P:methylation"/>
    <property type="evidence" value="ECO:0007669"/>
    <property type="project" value="UniProtKB-KW"/>
</dbReference>
<dbReference type="EMBL" id="LSRX01000262">
    <property type="protein sequence ID" value="OLQ02514.1"/>
    <property type="molecule type" value="Genomic_DNA"/>
</dbReference>
<evidence type="ECO:0000313" key="3">
    <source>
        <dbReference type="Proteomes" id="UP000186817"/>
    </source>
</evidence>
<dbReference type="SMART" id="SM00317">
    <property type="entry name" value="SET"/>
    <property type="match status" value="1"/>
</dbReference>
<name>A0A1Q9E501_SYMMI</name>
<dbReference type="PROSITE" id="PS50280">
    <property type="entry name" value="SET"/>
    <property type="match status" value="1"/>
</dbReference>
<protein>
    <submittedName>
        <fullName evidence="2">Histone-lysine N-methyltransferase SMYD3</fullName>
    </submittedName>
</protein>
<gene>
    <name evidence="2" type="primary">Smyd3</name>
    <name evidence="2" type="ORF">AK812_SmicGene14619</name>
</gene>
<dbReference type="AlphaFoldDB" id="A0A1Q9E501"/>
<dbReference type="GO" id="GO:0008168">
    <property type="term" value="F:methyltransferase activity"/>
    <property type="evidence" value="ECO:0007669"/>
    <property type="project" value="UniProtKB-KW"/>
</dbReference>
<dbReference type="InterPro" id="IPR046341">
    <property type="entry name" value="SET_dom_sf"/>
</dbReference>
<dbReference type="PANTHER" id="PTHR47643:SF2">
    <property type="entry name" value="TPR DOMAIN PROTEIN (AFU_ORTHOLOGUE AFUA_5G12710)"/>
    <property type="match status" value="1"/>
</dbReference>
<dbReference type="SUPFAM" id="SSF82199">
    <property type="entry name" value="SET domain"/>
    <property type="match status" value="1"/>
</dbReference>
<reference evidence="2 3" key="1">
    <citation type="submission" date="2016-02" db="EMBL/GenBank/DDBJ databases">
        <title>Genome analysis of coral dinoflagellate symbionts highlights evolutionary adaptations to a symbiotic lifestyle.</title>
        <authorList>
            <person name="Aranda M."/>
            <person name="Li Y."/>
            <person name="Liew Y.J."/>
            <person name="Baumgarten S."/>
            <person name="Simakov O."/>
            <person name="Wilson M."/>
            <person name="Piel J."/>
            <person name="Ashoor H."/>
            <person name="Bougouffa S."/>
            <person name="Bajic V.B."/>
            <person name="Ryu T."/>
            <person name="Ravasi T."/>
            <person name="Bayer T."/>
            <person name="Micklem G."/>
            <person name="Kim H."/>
            <person name="Bhak J."/>
            <person name="Lajeunesse T.C."/>
            <person name="Voolstra C.R."/>
        </authorList>
    </citation>
    <scope>NUCLEOTIDE SEQUENCE [LARGE SCALE GENOMIC DNA]</scope>
    <source>
        <strain evidence="2 3">CCMP2467</strain>
    </source>
</reference>
<comment type="caution">
    <text evidence="2">The sequence shown here is derived from an EMBL/GenBank/DDBJ whole genome shotgun (WGS) entry which is preliminary data.</text>
</comment>
<dbReference type="InterPro" id="IPR053209">
    <property type="entry name" value="Gramillin-biosynth_MTr"/>
</dbReference>
<feature type="compositionally biased region" description="Basic and acidic residues" evidence="1">
    <location>
        <begin position="114"/>
        <end position="123"/>
    </location>
</feature>
<dbReference type="InterPro" id="IPR001214">
    <property type="entry name" value="SET_dom"/>
</dbReference>
<feature type="compositionally biased region" description="Polar residues" evidence="1">
    <location>
        <begin position="701"/>
        <end position="710"/>
    </location>
</feature>
<feature type="region of interest" description="Disordered" evidence="1">
    <location>
        <begin position="694"/>
        <end position="717"/>
    </location>
</feature>
<proteinExistence type="predicted"/>
<keyword evidence="2" id="KW-0489">Methyltransferase</keyword>
<dbReference type="PANTHER" id="PTHR47643">
    <property type="entry name" value="TPR DOMAIN PROTEIN (AFU_ORTHOLOGUE AFUA_5G12710)"/>
    <property type="match status" value="1"/>
</dbReference>
<dbReference type="Pfam" id="PF00856">
    <property type="entry name" value="SET"/>
    <property type="match status" value="1"/>
</dbReference>